<keyword evidence="1" id="KW-0418">Kinase</keyword>
<dbReference type="InterPro" id="IPR050267">
    <property type="entry name" value="Anti-sigma-factor_SerPK"/>
</dbReference>
<evidence type="ECO:0000313" key="4">
    <source>
        <dbReference type="Proteomes" id="UP000646749"/>
    </source>
</evidence>
<dbReference type="CDD" id="cd16936">
    <property type="entry name" value="HATPase_RsbW-like"/>
    <property type="match status" value="1"/>
</dbReference>
<dbReference type="Gene3D" id="3.30.565.10">
    <property type="entry name" value="Histidine kinase-like ATPase, C-terminal domain"/>
    <property type="match status" value="1"/>
</dbReference>
<reference evidence="3 4" key="1">
    <citation type="submission" date="2021-01" db="EMBL/GenBank/DDBJ databases">
        <title>Whole genome shotgun sequence of Plantactinospora endophytica NBRC 110450.</title>
        <authorList>
            <person name="Komaki H."/>
            <person name="Tamura T."/>
        </authorList>
    </citation>
    <scope>NUCLEOTIDE SEQUENCE [LARGE SCALE GENOMIC DNA]</scope>
    <source>
        <strain evidence="3 4">NBRC 110450</strain>
    </source>
</reference>
<accession>A0ABQ4E5K8</accession>
<name>A0ABQ4E5K8_9ACTN</name>
<organism evidence="3 4">
    <name type="scientific">Plantactinospora endophytica</name>
    <dbReference type="NCBI Taxonomy" id="673535"/>
    <lineage>
        <taxon>Bacteria</taxon>
        <taxon>Bacillati</taxon>
        <taxon>Actinomycetota</taxon>
        <taxon>Actinomycetes</taxon>
        <taxon>Micromonosporales</taxon>
        <taxon>Micromonosporaceae</taxon>
        <taxon>Plantactinospora</taxon>
    </lineage>
</organism>
<dbReference type="InterPro" id="IPR036890">
    <property type="entry name" value="HATPase_C_sf"/>
</dbReference>
<dbReference type="InterPro" id="IPR003594">
    <property type="entry name" value="HATPase_dom"/>
</dbReference>
<keyword evidence="1" id="KW-0723">Serine/threonine-protein kinase</keyword>
<dbReference type="EMBL" id="BONW01000022">
    <property type="protein sequence ID" value="GIG89998.1"/>
    <property type="molecule type" value="Genomic_DNA"/>
</dbReference>
<comment type="caution">
    <text evidence="3">The sequence shown here is derived from an EMBL/GenBank/DDBJ whole genome shotgun (WGS) entry which is preliminary data.</text>
</comment>
<sequence>MMVATVAAHVETGALVITMAGRWSVGQAYTLQRALARCAAHHPPYVAVDCTRIAPDKLLPTLLPAMVMLRESCRRGVTVLVCAPASALTELLRRLPTRRVRLYSRLTEALGRVRPYPVPPRARRAHRRLAPVPQAVSAARGLVRECCERWRLTDVADDAQLVASELVANAVEHAGTDIDLTLCHHRQRLRIAVADRHHGVPALPRRQSTNPAGPHQPLAVRGRGLAMVTRSAANWGVLRGTDGKIVWASLTTSPASRLRLPSLAAIPRAGYPA</sequence>
<evidence type="ECO:0000256" key="1">
    <source>
        <dbReference type="ARBA" id="ARBA00022527"/>
    </source>
</evidence>
<evidence type="ECO:0000259" key="2">
    <source>
        <dbReference type="Pfam" id="PF13581"/>
    </source>
</evidence>
<protein>
    <recommendedName>
        <fullName evidence="2">Histidine kinase/HSP90-like ATPase domain-containing protein</fullName>
    </recommendedName>
</protein>
<dbReference type="SUPFAM" id="SSF55874">
    <property type="entry name" value="ATPase domain of HSP90 chaperone/DNA topoisomerase II/histidine kinase"/>
    <property type="match status" value="1"/>
</dbReference>
<dbReference type="Pfam" id="PF13581">
    <property type="entry name" value="HATPase_c_2"/>
    <property type="match status" value="1"/>
</dbReference>
<dbReference type="PANTHER" id="PTHR35526:SF3">
    <property type="entry name" value="ANTI-SIGMA-F FACTOR RSBW"/>
    <property type="match status" value="1"/>
</dbReference>
<dbReference type="Proteomes" id="UP000646749">
    <property type="component" value="Unassembled WGS sequence"/>
</dbReference>
<dbReference type="Gene3D" id="3.30.750.24">
    <property type="entry name" value="STAS domain"/>
    <property type="match status" value="1"/>
</dbReference>
<gene>
    <name evidence="3" type="ORF">Pen02_49340</name>
</gene>
<evidence type="ECO:0000313" key="3">
    <source>
        <dbReference type="EMBL" id="GIG89998.1"/>
    </source>
</evidence>
<dbReference type="InterPro" id="IPR036513">
    <property type="entry name" value="STAS_dom_sf"/>
</dbReference>
<keyword evidence="1" id="KW-0808">Transferase</keyword>
<feature type="domain" description="Histidine kinase/HSP90-like ATPase" evidence="2">
    <location>
        <begin position="133"/>
        <end position="248"/>
    </location>
</feature>
<proteinExistence type="predicted"/>
<keyword evidence="4" id="KW-1185">Reference proteome</keyword>
<dbReference type="PANTHER" id="PTHR35526">
    <property type="entry name" value="ANTI-SIGMA-F FACTOR RSBW-RELATED"/>
    <property type="match status" value="1"/>
</dbReference>